<sequence length="181" mass="20600">MSCDGRPRNIVMVGHSPQSDLTILKNLGLDIDDCKINYEILDTHKMAYEILPSDNESGSQKIKWTLKEVMNRLCCTYNHKLLHKGEHDARYHLQVMAKLACQAFDDEKDQTTPLPTSGGPDSCAPPPQTGMQARRDLLQEWCRIEFSDEGRYLNALPQSGSSLSSRRRITPKRSGEHERHH</sequence>
<evidence type="ECO:0000313" key="3">
    <source>
        <dbReference type="EMBL" id="KAK8047042.1"/>
    </source>
</evidence>
<dbReference type="PANTHER" id="PTHR28083">
    <property type="entry name" value="GOOD FOR FULL DBP5 ACTIVITY PROTEIN 2"/>
    <property type="match status" value="1"/>
</dbReference>
<dbReference type="Pfam" id="PF21762">
    <property type="entry name" value="DEDDh_C"/>
    <property type="match status" value="1"/>
</dbReference>
<name>A0ABR1TKC4_9PEZI</name>
<gene>
    <name evidence="3" type="ORF">PG996_015106</name>
</gene>
<reference evidence="3 4" key="1">
    <citation type="submission" date="2023-01" db="EMBL/GenBank/DDBJ databases">
        <title>Analysis of 21 Apiospora genomes using comparative genomics revels a genus with tremendous synthesis potential of carbohydrate active enzymes and secondary metabolites.</title>
        <authorList>
            <person name="Sorensen T."/>
        </authorList>
    </citation>
    <scope>NUCLEOTIDE SEQUENCE [LARGE SCALE GENOMIC DNA]</scope>
    <source>
        <strain evidence="3 4">CBS 83171</strain>
    </source>
</reference>
<evidence type="ECO:0000313" key="4">
    <source>
        <dbReference type="Proteomes" id="UP001446871"/>
    </source>
</evidence>
<accession>A0ABR1TKC4</accession>
<dbReference type="InterPro" id="IPR048519">
    <property type="entry name" value="Gfd2/YDR514C-like_C"/>
</dbReference>
<evidence type="ECO:0000259" key="2">
    <source>
        <dbReference type="Pfam" id="PF21762"/>
    </source>
</evidence>
<dbReference type="Gene3D" id="3.30.420.10">
    <property type="entry name" value="Ribonuclease H-like superfamily/Ribonuclease H"/>
    <property type="match status" value="1"/>
</dbReference>
<keyword evidence="4" id="KW-1185">Reference proteome</keyword>
<feature type="region of interest" description="Disordered" evidence="1">
    <location>
        <begin position="154"/>
        <end position="181"/>
    </location>
</feature>
<protein>
    <recommendedName>
        <fullName evidence="2">Gfd2/YDR514C-like C-terminal domain-containing protein</fullName>
    </recommendedName>
</protein>
<feature type="region of interest" description="Disordered" evidence="1">
    <location>
        <begin position="108"/>
        <end position="130"/>
    </location>
</feature>
<dbReference type="InterPro" id="IPR040151">
    <property type="entry name" value="Gfd2/YDR514C-like"/>
</dbReference>
<proteinExistence type="predicted"/>
<dbReference type="InterPro" id="IPR036397">
    <property type="entry name" value="RNaseH_sf"/>
</dbReference>
<evidence type="ECO:0000256" key="1">
    <source>
        <dbReference type="SAM" id="MobiDB-lite"/>
    </source>
</evidence>
<dbReference type="Proteomes" id="UP001446871">
    <property type="component" value="Unassembled WGS sequence"/>
</dbReference>
<feature type="domain" description="Gfd2/YDR514C-like C-terminal" evidence="2">
    <location>
        <begin position="5"/>
        <end position="98"/>
    </location>
</feature>
<dbReference type="PANTHER" id="PTHR28083:SF1">
    <property type="entry name" value="GOOD FOR FULL DBP5 ACTIVITY PROTEIN 2"/>
    <property type="match status" value="1"/>
</dbReference>
<dbReference type="InterPro" id="IPR012337">
    <property type="entry name" value="RNaseH-like_sf"/>
</dbReference>
<organism evidence="3 4">
    <name type="scientific">Apiospora saccharicola</name>
    <dbReference type="NCBI Taxonomy" id="335842"/>
    <lineage>
        <taxon>Eukaryota</taxon>
        <taxon>Fungi</taxon>
        <taxon>Dikarya</taxon>
        <taxon>Ascomycota</taxon>
        <taxon>Pezizomycotina</taxon>
        <taxon>Sordariomycetes</taxon>
        <taxon>Xylariomycetidae</taxon>
        <taxon>Amphisphaeriales</taxon>
        <taxon>Apiosporaceae</taxon>
        <taxon>Apiospora</taxon>
    </lineage>
</organism>
<dbReference type="SUPFAM" id="SSF53098">
    <property type="entry name" value="Ribonuclease H-like"/>
    <property type="match status" value="1"/>
</dbReference>
<dbReference type="EMBL" id="JAQQWM010000009">
    <property type="protein sequence ID" value="KAK8047042.1"/>
    <property type="molecule type" value="Genomic_DNA"/>
</dbReference>
<comment type="caution">
    <text evidence="3">The sequence shown here is derived from an EMBL/GenBank/DDBJ whole genome shotgun (WGS) entry which is preliminary data.</text>
</comment>